<organism evidence="1 2">
    <name type="scientific">Methylobacterium nodulans (strain LMG 21967 / CNCM I-2342 / ORS 2060)</name>
    <dbReference type="NCBI Taxonomy" id="460265"/>
    <lineage>
        <taxon>Bacteria</taxon>
        <taxon>Pseudomonadati</taxon>
        <taxon>Pseudomonadota</taxon>
        <taxon>Alphaproteobacteria</taxon>
        <taxon>Hyphomicrobiales</taxon>
        <taxon>Methylobacteriaceae</taxon>
        <taxon>Methylobacterium</taxon>
    </lineage>
</organism>
<name>B8IJT3_METNO</name>
<sequence length="60" mass="6999">MGVPDFAAEERLLHQLERETRAMTERVKQMLFEKGRPDIVADVERNLWDVERGVSQARST</sequence>
<dbReference type="KEGG" id="mno:Mnod_3205"/>
<dbReference type="OrthoDB" id="8009241at2"/>
<proteinExistence type="predicted"/>
<gene>
    <name evidence="1" type="ordered locus">Mnod_3205</name>
</gene>
<evidence type="ECO:0000313" key="2">
    <source>
        <dbReference type="Proteomes" id="UP000008207"/>
    </source>
</evidence>
<dbReference type="HOGENOM" id="CLU_2936323_0_0_5"/>
<reference evidence="1 2" key="1">
    <citation type="submission" date="2009-01" db="EMBL/GenBank/DDBJ databases">
        <title>Complete sequence of chromosome of Methylobacterium nodulans ORS 2060.</title>
        <authorList>
            <consortium name="US DOE Joint Genome Institute"/>
            <person name="Lucas S."/>
            <person name="Copeland A."/>
            <person name="Lapidus A."/>
            <person name="Glavina del Rio T."/>
            <person name="Dalin E."/>
            <person name="Tice H."/>
            <person name="Bruce D."/>
            <person name="Goodwin L."/>
            <person name="Pitluck S."/>
            <person name="Sims D."/>
            <person name="Brettin T."/>
            <person name="Detter J.C."/>
            <person name="Han C."/>
            <person name="Larimer F."/>
            <person name="Land M."/>
            <person name="Hauser L."/>
            <person name="Kyrpides N."/>
            <person name="Ivanova N."/>
            <person name="Marx C.J."/>
            <person name="Richardson P."/>
        </authorList>
    </citation>
    <scope>NUCLEOTIDE SEQUENCE [LARGE SCALE GENOMIC DNA]</scope>
    <source>
        <strain evidence="2">LMG 21967 / CNCM I-2342 / ORS 2060</strain>
    </source>
</reference>
<dbReference type="EMBL" id="CP001349">
    <property type="protein sequence ID" value="ACL58131.1"/>
    <property type="molecule type" value="Genomic_DNA"/>
</dbReference>
<dbReference type="AlphaFoldDB" id="B8IJT3"/>
<dbReference type="RefSeq" id="WP_015929800.1">
    <property type="nucleotide sequence ID" value="NC_011894.1"/>
</dbReference>
<evidence type="ECO:0000313" key="1">
    <source>
        <dbReference type="EMBL" id="ACL58131.1"/>
    </source>
</evidence>
<protein>
    <submittedName>
        <fullName evidence="1">Uncharacterized protein</fullName>
    </submittedName>
</protein>
<keyword evidence="2" id="KW-1185">Reference proteome</keyword>
<accession>B8IJT3</accession>
<dbReference type="Proteomes" id="UP000008207">
    <property type="component" value="Chromosome"/>
</dbReference>